<keyword evidence="1" id="KW-0472">Membrane</keyword>
<keyword evidence="1" id="KW-0812">Transmembrane</keyword>
<feature type="transmembrane region" description="Helical" evidence="1">
    <location>
        <begin position="47"/>
        <end position="68"/>
    </location>
</feature>
<dbReference type="Proteomes" id="UP000290649">
    <property type="component" value="Unassembled WGS sequence"/>
</dbReference>
<proteinExistence type="predicted"/>
<dbReference type="RefSeq" id="WP_129077211.1">
    <property type="nucleotide sequence ID" value="NZ_QOUX01000021.1"/>
</dbReference>
<evidence type="ECO:0000256" key="1">
    <source>
        <dbReference type="SAM" id="Phobius"/>
    </source>
</evidence>
<dbReference type="OrthoDB" id="282803at2"/>
<dbReference type="AlphaFoldDB" id="A0A4Q0VVP7"/>
<gene>
    <name evidence="2" type="ORF">DS745_05150</name>
</gene>
<keyword evidence="3" id="KW-1185">Reference proteome</keyword>
<reference evidence="2 3" key="1">
    <citation type="journal article" date="2019" name="Int. J. Syst. Evol. Microbiol.">
        <title>Anaerobacillus alkaliphilus sp. nov., a novel alkaliphilic and moderately halophilic bacterium.</title>
        <authorList>
            <person name="Borsodi A.K."/>
            <person name="Aszalos J.M."/>
            <person name="Bihari P."/>
            <person name="Nagy I."/>
            <person name="Schumann P."/>
            <person name="Sproer C."/>
            <person name="Kovacs A.L."/>
            <person name="Boka K."/>
            <person name="Dobosy P."/>
            <person name="Ovari M."/>
            <person name="Szili-Kovacs T."/>
            <person name="Toth E."/>
        </authorList>
    </citation>
    <scope>NUCLEOTIDE SEQUENCE [LARGE SCALE GENOMIC DNA]</scope>
    <source>
        <strain evidence="2 3">B16-10</strain>
    </source>
</reference>
<protein>
    <submittedName>
        <fullName evidence="2">AtpZ/AtpI family protein</fullName>
    </submittedName>
</protein>
<evidence type="ECO:0000313" key="2">
    <source>
        <dbReference type="EMBL" id="RXJ02702.1"/>
    </source>
</evidence>
<keyword evidence="1" id="KW-1133">Transmembrane helix</keyword>
<comment type="caution">
    <text evidence="2">The sequence shown here is derived from an EMBL/GenBank/DDBJ whole genome shotgun (WGS) entry which is preliminary data.</text>
</comment>
<dbReference type="EMBL" id="QOUX01000021">
    <property type="protein sequence ID" value="RXJ02702.1"/>
    <property type="molecule type" value="Genomic_DNA"/>
</dbReference>
<feature type="transmembrane region" description="Helical" evidence="1">
    <location>
        <begin position="14"/>
        <end position="35"/>
    </location>
</feature>
<evidence type="ECO:0000313" key="3">
    <source>
        <dbReference type="Proteomes" id="UP000290649"/>
    </source>
</evidence>
<accession>A0A4Q0VVP7</accession>
<dbReference type="InterPro" id="IPR032820">
    <property type="entry name" value="ATPase_put"/>
</dbReference>
<sequence length="78" mass="8733">MDDPKRFKQTMRTLALMSTISSYLLGSILVGVFGGRWLDSYFGTNSLFLIIGLFLGLGTGSYGVIVVIKHFLRDQDQR</sequence>
<dbReference type="Pfam" id="PF09527">
    <property type="entry name" value="ATPase_gene1"/>
    <property type="match status" value="1"/>
</dbReference>
<name>A0A4Q0VVP7_9BACI</name>
<organism evidence="2 3">
    <name type="scientific">Anaerobacillus alkaliphilus</name>
    <dbReference type="NCBI Taxonomy" id="1548597"/>
    <lineage>
        <taxon>Bacteria</taxon>
        <taxon>Bacillati</taxon>
        <taxon>Bacillota</taxon>
        <taxon>Bacilli</taxon>
        <taxon>Bacillales</taxon>
        <taxon>Bacillaceae</taxon>
        <taxon>Anaerobacillus</taxon>
    </lineage>
</organism>